<keyword evidence="1" id="KW-0812">Transmembrane</keyword>
<feature type="transmembrane region" description="Helical" evidence="1">
    <location>
        <begin position="141"/>
        <end position="166"/>
    </location>
</feature>
<proteinExistence type="predicted"/>
<comment type="caution">
    <text evidence="2">The sequence shown here is derived from an EMBL/GenBank/DDBJ whole genome shotgun (WGS) entry which is preliminary data.</text>
</comment>
<feature type="transmembrane region" description="Helical" evidence="1">
    <location>
        <begin position="56"/>
        <end position="77"/>
    </location>
</feature>
<gene>
    <name evidence="2" type="ORF">BDZ94DRAFT_1311685</name>
</gene>
<keyword evidence="1" id="KW-0472">Membrane</keyword>
<reference evidence="2" key="1">
    <citation type="submission" date="2020-11" db="EMBL/GenBank/DDBJ databases">
        <authorList>
            <consortium name="DOE Joint Genome Institute"/>
            <person name="Ahrendt S."/>
            <person name="Riley R."/>
            <person name="Andreopoulos W."/>
            <person name="Labutti K."/>
            <person name="Pangilinan J."/>
            <person name="Ruiz-Duenas F.J."/>
            <person name="Barrasa J.M."/>
            <person name="Sanchez-Garcia M."/>
            <person name="Camarero S."/>
            <person name="Miyauchi S."/>
            <person name="Serrano A."/>
            <person name="Linde D."/>
            <person name="Babiker R."/>
            <person name="Drula E."/>
            <person name="Ayuso-Fernandez I."/>
            <person name="Pacheco R."/>
            <person name="Padilla G."/>
            <person name="Ferreira P."/>
            <person name="Barriuso J."/>
            <person name="Kellner H."/>
            <person name="Castanera R."/>
            <person name="Alfaro M."/>
            <person name="Ramirez L."/>
            <person name="Pisabarro A.G."/>
            <person name="Kuo A."/>
            <person name="Tritt A."/>
            <person name="Lipzen A."/>
            <person name="He G."/>
            <person name="Yan M."/>
            <person name="Ng V."/>
            <person name="Cullen D."/>
            <person name="Martin F."/>
            <person name="Rosso M.-N."/>
            <person name="Henrissat B."/>
            <person name="Hibbett D."/>
            <person name="Martinez A.T."/>
            <person name="Grigoriev I.V."/>
        </authorList>
    </citation>
    <scope>NUCLEOTIDE SEQUENCE</scope>
    <source>
        <strain evidence="2">CBS 247.69</strain>
    </source>
</reference>
<dbReference type="AlphaFoldDB" id="A0A9P6CC42"/>
<sequence>MSCNPTFDSGPEEFLGLLVRAIVFTFFYGIHMVLFFHSMATSWKKGISRRNQKASLSLYTLTFLLATFIEVTVLVVLARHIHLFLFGCGREPPTGGIPFAVTTATTGIIEFIETLCFFAEMSINNGLLMWRAYVLSQSKRWILILPFVLLPGFFVTFVVLTMLSPITEIDTLFSFATVVSSVANLVATCLIGYVYWIHKKEMAIFFNGETRRSKAASILSTYTGYNGGYSIGAPGNILSIVSVHI</sequence>
<dbReference type="Proteomes" id="UP000807353">
    <property type="component" value="Unassembled WGS sequence"/>
</dbReference>
<keyword evidence="3" id="KW-1185">Reference proteome</keyword>
<evidence type="ECO:0000313" key="2">
    <source>
        <dbReference type="EMBL" id="KAF9460222.1"/>
    </source>
</evidence>
<organism evidence="2 3">
    <name type="scientific">Collybia nuda</name>
    <dbReference type="NCBI Taxonomy" id="64659"/>
    <lineage>
        <taxon>Eukaryota</taxon>
        <taxon>Fungi</taxon>
        <taxon>Dikarya</taxon>
        <taxon>Basidiomycota</taxon>
        <taxon>Agaricomycotina</taxon>
        <taxon>Agaricomycetes</taxon>
        <taxon>Agaricomycetidae</taxon>
        <taxon>Agaricales</taxon>
        <taxon>Tricholomatineae</taxon>
        <taxon>Clitocybaceae</taxon>
        <taxon>Collybia</taxon>
    </lineage>
</organism>
<evidence type="ECO:0000256" key="1">
    <source>
        <dbReference type="SAM" id="Phobius"/>
    </source>
</evidence>
<name>A0A9P6CC42_9AGAR</name>
<keyword evidence="1" id="KW-1133">Transmembrane helix</keyword>
<dbReference type="EMBL" id="MU150302">
    <property type="protein sequence ID" value="KAF9460222.1"/>
    <property type="molecule type" value="Genomic_DNA"/>
</dbReference>
<evidence type="ECO:0000313" key="3">
    <source>
        <dbReference type="Proteomes" id="UP000807353"/>
    </source>
</evidence>
<feature type="transmembrane region" description="Helical" evidence="1">
    <location>
        <begin position="14"/>
        <end position="36"/>
    </location>
</feature>
<feature type="transmembrane region" description="Helical" evidence="1">
    <location>
        <begin position="172"/>
        <end position="196"/>
    </location>
</feature>
<feature type="transmembrane region" description="Helical" evidence="1">
    <location>
        <begin position="97"/>
        <end position="120"/>
    </location>
</feature>
<dbReference type="OrthoDB" id="2744793at2759"/>
<protein>
    <submittedName>
        <fullName evidence="2">Uncharacterized protein</fullName>
    </submittedName>
</protein>
<accession>A0A9P6CC42</accession>